<organism evidence="4">
    <name type="scientific">Medioppia subpectinata</name>
    <dbReference type="NCBI Taxonomy" id="1979941"/>
    <lineage>
        <taxon>Eukaryota</taxon>
        <taxon>Metazoa</taxon>
        <taxon>Ecdysozoa</taxon>
        <taxon>Arthropoda</taxon>
        <taxon>Chelicerata</taxon>
        <taxon>Arachnida</taxon>
        <taxon>Acari</taxon>
        <taxon>Acariformes</taxon>
        <taxon>Sarcoptiformes</taxon>
        <taxon>Oribatida</taxon>
        <taxon>Brachypylina</taxon>
        <taxon>Oppioidea</taxon>
        <taxon>Oppiidae</taxon>
        <taxon>Medioppia</taxon>
    </lineage>
</organism>
<feature type="domain" description="Methyltransferase" evidence="3">
    <location>
        <begin position="1"/>
        <end position="100"/>
    </location>
</feature>
<dbReference type="Pfam" id="PF13649">
    <property type="entry name" value="Methyltransf_25"/>
    <property type="match status" value="1"/>
</dbReference>
<evidence type="ECO:0000313" key="5">
    <source>
        <dbReference type="Proteomes" id="UP000759131"/>
    </source>
</evidence>
<evidence type="ECO:0000313" key="4">
    <source>
        <dbReference type="EMBL" id="CAD7621487.1"/>
    </source>
</evidence>
<evidence type="ECO:0000256" key="1">
    <source>
        <dbReference type="ARBA" id="ARBA00022603"/>
    </source>
</evidence>
<evidence type="ECO:0000256" key="2">
    <source>
        <dbReference type="ARBA" id="ARBA00022679"/>
    </source>
</evidence>
<accession>A0A7R9KEN2</accession>
<dbReference type="Proteomes" id="UP000759131">
    <property type="component" value="Unassembled WGS sequence"/>
</dbReference>
<name>A0A7R9KEN2_9ACAR</name>
<proteinExistence type="predicted"/>
<keyword evidence="1" id="KW-0489">Methyltransferase</keyword>
<dbReference type="PANTHER" id="PTHR43861">
    <property type="entry name" value="TRANS-ACONITATE 2-METHYLTRANSFERASE-RELATED"/>
    <property type="match status" value="1"/>
</dbReference>
<dbReference type="EMBL" id="OC855205">
    <property type="protein sequence ID" value="CAD7621487.1"/>
    <property type="molecule type" value="Genomic_DNA"/>
</dbReference>
<dbReference type="PANTHER" id="PTHR43861:SF1">
    <property type="entry name" value="TRANS-ACONITATE 2-METHYLTRANSFERASE"/>
    <property type="match status" value="1"/>
</dbReference>
<dbReference type="InterPro" id="IPR041698">
    <property type="entry name" value="Methyltransf_25"/>
</dbReference>
<sequence length="340" mass="38809">MDLGSGDGKYTTDLASRVPHRRVVAVDIDPAMTEYARAHNTLPTIEYVTQDMSVQWSALSPEIRLLEGKIDVIFAHFSLQYMSDKNQLMSVCRQLLATGGTIHAAIYVSDLNLKAAPNKRREWCPSVEQQAELWRRALTDNGLAIDALKITTETDRNDRQNIINFMPTLVNHWRKYFETDEQFESEKSDLFELQFDADYNAGADAPDPKAWTHFLANENIKHVLFEGKILRFIGPVPYFLTLDDIMNKSDINVAGGLGGSIPEQKYLDGKMNSYKKRSNIHHLSVGRDGFWRIVYKDLMTGRAVVVIDSRRKLSYMAKELIALQNNIDYKVSDNKQQMIN</sequence>
<dbReference type="SUPFAM" id="SSF53335">
    <property type="entry name" value="S-adenosyl-L-methionine-dependent methyltransferases"/>
    <property type="match status" value="1"/>
</dbReference>
<gene>
    <name evidence="4" type="ORF">OSB1V03_LOCUS1958</name>
</gene>
<dbReference type="AlphaFoldDB" id="A0A7R9KEN2"/>
<evidence type="ECO:0000259" key="3">
    <source>
        <dbReference type="Pfam" id="PF13649"/>
    </source>
</evidence>
<protein>
    <recommendedName>
        <fullName evidence="3">Methyltransferase domain-containing protein</fullName>
    </recommendedName>
</protein>
<dbReference type="InterPro" id="IPR029063">
    <property type="entry name" value="SAM-dependent_MTases_sf"/>
</dbReference>
<dbReference type="OrthoDB" id="8300214at2759"/>
<dbReference type="GO" id="GO:0008168">
    <property type="term" value="F:methyltransferase activity"/>
    <property type="evidence" value="ECO:0007669"/>
    <property type="project" value="UniProtKB-KW"/>
</dbReference>
<dbReference type="GO" id="GO:0032259">
    <property type="term" value="P:methylation"/>
    <property type="evidence" value="ECO:0007669"/>
    <property type="project" value="UniProtKB-KW"/>
</dbReference>
<dbReference type="CDD" id="cd02440">
    <property type="entry name" value="AdoMet_MTases"/>
    <property type="match status" value="1"/>
</dbReference>
<reference evidence="4" key="1">
    <citation type="submission" date="2020-11" db="EMBL/GenBank/DDBJ databases">
        <authorList>
            <person name="Tran Van P."/>
        </authorList>
    </citation>
    <scope>NUCLEOTIDE SEQUENCE</scope>
</reference>
<keyword evidence="2" id="KW-0808">Transferase</keyword>
<keyword evidence="5" id="KW-1185">Reference proteome</keyword>
<dbReference type="EMBL" id="CAJPIZ010000630">
    <property type="protein sequence ID" value="CAG2101917.1"/>
    <property type="molecule type" value="Genomic_DNA"/>
</dbReference>
<dbReference type="Gene3D" id="3.40.50.150">
    <property type="entry name" value="Vaccinia Virus protein VP39"/>
    <property type="match status" value="1"/>
</dbReference>